<dbReference type="Proteomes" id="UP000009882">
    <property type="component" value="Unassembled WGS sequence"/>
</dbReference>
<dbReference type="AlphaFoldDB" id="K9FAE3"/>
<keyword evidence="3" id="KW-1185">Reference proteome</keyword>
<dbReference type="OrthoDB" id="4368295at2759"/>
<evidence type="ECO:0000313" key="3">
    <source>
        <dbReference type="Proteomes" id="UP000009882"/>
    </source>
</evidence>
<dbReference type="EMBL" id="AKCT01000295">
    <property type="protein sequence ID" value="EKV06164.1"/>
    <property type="molecule type" value="Genomic_DNA"/>
</dbReference>
<dbReference type="InParanoid" id="K9FAE3"/>
<dbReference type="HOGENOM" id="CLU_1300075_0_0_1"/>
<comment type="caution">
    <text evidence="2">The sequence shown here is derived from an EMBL/GenBank/DDBJ whole genome shotgun (WGS) entry which is preliminary data.</text>
</comment>
<evidence type="ECO:0000256" key="1">
    <source>
        <dbReference type="SAM" id="MobiDB-lite"/>
    </source>
</evidence>
<name>K9FAE3_PEND2</name>
<feature type="region of interest" description="Disordered" evidence="1">
    <location>
        <begin position="23"/>
        <end position="65"/>
    </location>
</feature>
<reference evidence="3" key="1">
    <citation type="journal article" date="2012" name="BMC Genomics">
        <title>Genome sequence of the necrotrophic fungus Penicillium digitatum, the main postharvest pathogen of citrus.</title>
        <authorList>
            <person name="Marcet-Houben M."/>
            <person name="Ballester A.-R."/>
            <person name="de la Fuente B."/>
            <person name="Harries E."/>
            <person name="Marcos J.F."/>
            <person name="Gonzalez-Candelas L."/>
            <person name="Gabaldon T."/>
        </authorList>
    </citation>
    <scope>NUCLEOTIDE SEQUENCE [LARGE SCALE GENOMIC DNA]</scope>
    <source>
        <strain evidence="3">PHI26 / CECT 20796</strain>
    </source>
</reference>
<evidence type="ECO:0000313" key="2">
    <source>
        <dbReference type="EMBL" id="EKV06164.1"/>
    </source>
</evidence>
<organism evidence="2 3">
    <name type="scientific">Penicillium digitatum (strain PHI26 / CECT 20796)</name>
    <name type="common">Green mold</name>
    <dbReference type="NCBI Taxonomy" id="1170229"/>
    <lineage>
        <taxon>Eukaryota</taxon>
        <taxon>Fungi</taxon>
        <taxon>Dikarya</taxon>
        <taxon>Ascomycota</taxon>
        <taxon>Pezizomycotina</taxon>
        <taxon>Eurotiomycetes</taxon>
        <taxon>Eurotiomycetidae</taxon>
        <taxon>Eurotiales</taxon>
        <taxon>Aspergillaceae</taxon>
        <taxon>Penicillium</taxon>
    </lineage>
</organism>
<accession>K9FAE3</accession>
<feature type="compositionally biased region" description="Basic and acidic residues" evidence="1">
    <location>
        <begin position="34"/>
        <end position="60"/>
    </location>
</feature>
<gene>
    <name evidence="2" type="ORF">PDIG_79420</name>
</gene>
<protein>
    <submittedName>
        <fullName evidence="2">Uncharacterized protein</fullName>
    </submittedName>
</protein>
<sequence length="212" mass="24772">MGKDLQTDFLSVRKPRNLEVKLKHLRRGSLNPRQAERNELKREEAKENNKTRRGNQDRNQDGNLDGNLELYLNYHTRYRPLPSDGGKPIIGVKHWDYIRQGFKSLFCRSCSTSLNQEDYSIPCTFSLQRNQTHQYSIPSTFNISGQMPYWVTSVKGPKKNREKKVFSKECDHPYASSCSRPYFCSTTPFIEHVMTCHHNTNPYSLPRLVFLP</sequence>
<proteinExistence type="predicted"/>